<reference evidence="10" key="1">
    <citation type="submission" date="2023-11" db="EMBL/GenBank/DDBJ databases">
        <authorList>
            <person name="Alioto T."/>
            <person name="Alioto T."/>
            <person name="Gomez Garrido J."/>
        </authorList>
    </citation>
    <scope>NUCLEOTIDE SEQUENCE</scope>
</reference>
<dbReference type="GO" id="GO:0043565">
    <property type="term" value="F:sequence-specific DNA binding"/>
    <property type="evidence" value="ECO:0007669"/>
    <property type="project" value="TreeGrafter"/>
</dbReference>
<feature type="compositionally biased region" description="Pro residues" evidence="8">
    <location>
        <begin position="645"/>
        <end position="657"/>
    </location>
</feature>
<evidence type="ECO:0000256" key="1">
    <source>
        <dbReference type="ARBA" id="ARBA00004123"/>
    </source>
</evidence>
<evidence type="ECO:0000256" key="8">
    <source>
        <dbReference type="SAM" id="MobiDB-lite"/>
    </source>
</evidence>
<name>A0AAI8YWL8_9PEZI</name>
<keyword evidence="4" id="KW-0805">Transcription regulation</keyword>
<feature type="region of interest" description="Disordered" evidence="8">
    <location>
        <begin position="92"/>
        <end position="123"/>
    </location>
</feature>
<feature type="domain" description="Zn(2)-C6 fungal-type" evidence="9">
    <location>
        <begin position="26"/>
        <end position="58"/>
    </location>
</feature>
<dbReference type="Pfam" id="PF04082">
    <property type="entry name" value="Fungal_trans"/>
    <property type="match status" value="1"/>
</dbReference>
<feature type="region of interest" description="Disordered" evidence="8">
    <location>
        <begin position="625"/>
        <end position="693"/>
    </location>
</feature>
<evidence type="ECO:0000313" key="11">
    <source>
        <dbReference type="Proteomes" id="UP001296104"/>
    </source>
</evidence>
<sequence length="786" mass="87903">MVEDAHANPLMPLETPILKVSRPVAACSRCRNAKIKCDGKLPACTSCEKNGRAAECTSTNDQFARGKERSYVSTLETRIDRLQAKLEETRARKPSVISLPDDDQTVSRRPSHQVQEPPTPTLSKAMRRREATAIDDLVSDFGFLSVNATARDFYGFTTAMSYARLILWACSKDPLPESMTQPLPPRYTATSLVQHYLNNVFLLLPVFDEASFYASVDNVYSRNAHQAQPLDHWLVRMVLAISAASMSEQRGDQRYMEAVGHVCAALEHAEDVLHPGAISSIQALILFTEYAMLDPHHFDSWGLIGAASRAMVDLGLHQDPPKGTAMPKGKLDIRRRVFYCVYALDRSTSLVQTRAFSFSDDSTKVKMPFNNKHVSVPTSPAASASQTLWLSSHEHAGNLVDLRKLQSQWYMDLFQSGRSRWEEPYPYIWSTCELMRKWFEGLPASTSPNMRAFFELDLLYSYVYVLSPSPRVPVVSPFAQKLIFEYCIQYADIILRLISDPAYTAPLTFYDAMRVYMTGRQFLDVLQHNLDGLLHGHIPPHPEVKPTSAPPPAMPVVPLKPGDSVLRCNIVRSIDCIKKITESLSRFGVRWGYMSWNQRYQSETSPMLDELNLWLREIEGPRGRSLWHQNSTGSVENGGTMSFQPSPPPNMATPPAYPQAHLPAQQTAGMPQAQPVQKVSSPPQTSQYQPQLVGPSGFEMAQFIGNGGYPQPQQSQFQRTVYDFSPPPLHTQYSQQPMGHSGNTQRPSAQFATWGGYGGQGGQPSTLDDENAVPPDSNPWNIDVKQ</sequence>
<keyword evidence="3" id="KW-0862">Zinc</keyword>
<dbReference type="SUPFAM" id="SSF57701">
    <property type="entry name" value="Zn2/Cys6 DNA-binding domain"/>
    <property type="match status" value="1"/>
</dbReference>
<dbReference type="InterPro" id="IPR036864">
    <property type="entry name" value="Zn2-C6_fun-type_DNA-bd_sf"/>
</dbReference>
<dbReference type="GO" id="GO:0000981">
    <property type="term" value="F:DNA-binding transcription factor activity, RNA polymerase II-specific"/>
    <property type="evidence" value="ECO:0007669"/>
    <property type="project" value="InterPro"/>
</dbReference>
<dbReference type="GO" id="GO:0006351">
    <property type="term" value="P:DNA-templated transcription"/>
    <property type="evidence" value="ECO:0007669"/>
    <property type="project" value="InterPro"/>
</dbReference>
<comment type="caution">
    <text evidence="10">The sequence shown here is derived from an EMBL/GenBank/DDBJ whole genome shotgun (WGS) entry which is preliminary data.</text>
</comment>
<gene>
    <name evidence="10" type="ORF">LECACI_7A003315</name>
</gene>
<dbReference type="InterPro" id="IPR001138">
    <property type="entry name" value="Zn2Cys6_DnaBD"/>
</dbReference>
<dbReference type="PANTHER" id="PTHR47782">
    <property type="entry name" value="ZN(II)2CYS6 TRANSCRIPTION FACTOR (EUROFUNG)-RELATED"/>
    <property type="match status" value="1"/>
</dbReference>
<accession>A0AAI8YWL8</accession>
<evidence type="ECO:0000256" key="6">
    <source>
        <dbReference type="ARBA" id="ARBA00023163"/>
    </source>
</evidence>
<evidence type="ECO:0000256" key="2">
    <source>
        <dbReference type="ARBA" id="ARBA00022723"/>
    </source>
</evidence>
<keyword evidence="5" id="KW-0238">DNA-binding</keyword>
<keyword evidence="7" id="KW-0539">Nucleus</keyword>
<organism evidence="10 11">
    <name type="scientific">Lecanosticta acicola</name>
    <dbReference type="NCBI Taxonomy" id="111012"/>
    <lineage>
        <taxon>Eukaryota</taxon>
        <taxon>Fungi</taxon>
        <taxon>Dikarya</taxon>
        <taxon>Ascomycota</taxon>
        <taxon>Pezizomycotina</taxon>
        <taxon>Dothideomycetes</taxon>
        <taxon>Dothideomycetidae</taxon>
        <taxon>Mycosphaerellales</taxon>
        <taxon>Mycosphaerellaceae</taxon>
        <taxon>Lecanosticta</taxon>
    </lineage>
</organism>
<dbReference type="PROSITE" id="PS50048">
    <property type="entry name" value="ZN2_CY6_FUNGAL_2"/>
    <property type="match status" value="1"/>
</dbReference>
<evidence type="ECO:0000259" key="9">
    <source>
        <dbReference type="PROSITE" id="PS50048"/>
    </source>
</evidence>
<dbReference type="SMART" id="SM00066">
    <property type="entry name" value="GAL4"/>
    <property type="match status" value="1"/>
</dbReference>
<dbReference type="GO" id="GO:0005634">
    <property type="term" value="C:nucleus"/>
    <property type="evidence" value="ECO:0007669"/>
    <property type="project" value="UniProtKB-SubCell"/>
</dbReference>
<dbReference type="SMART" id="SM00906">
    <property type="entry name" value="Fungal_trans"/>
    <property type="match status" value="1"/>
</dbReference>
<dbReference type="EMBL" id="CAVMBE010000016">
    <property type="protein sequence ID" value="CAK3953961.1"/>
    <property type="molecule type" value="Genomic_DNA"/>
</dbReference>
<protein>
    <submittedName>
        <fullName evidence="10">Positive regulator of purine utilization-like</fullName>
    </submittedName>
</protein>
<feature type="compositionally biased region" description="Low complexity" evidence="8">
    <location>
        <begin position="680"/>
        <end position="691"/>
    </location>
</feature>
<feature type="compositionally biased region" description="Polar residues" evidence="8">
    <location>
        <begin position="664"/>
        <end position="679"/>
    </location>
</feature>
<keyword evidence="6" id="KW-0804">Transcription</keyword>
<dbReference type="AlphaFoldDB" id="A0AAI8YWL8"/>
<feature type="compositionally biased region" description="Polar residues" evidence="8">
    <location>
        <begin position="731"/>
        <end position="751"/>
    </location>
</feature>
<evidence type="ECO:0000256" key="5">
    <source>
        <dbReference type="ARBA" id="ARBA00023125"/>
    </source>
</evidence>
<dbReference type="Proteomes" id="UP001296104">
    <property type="component" value="Unassembled WGS sequence"/>
</dbReference>
<dbReference type="GO" id="GO:0008270">
    <property type="term" value="F:zinc ion binding"/>
    <property type="evidence" value="ECO:0007669"/>
    <property type="project" value="InterPro"/>
</dbReference>
<evidence type="ECO:0000313" key="10">
    <source>
        <dbReference type="EMBL" id="CAK3953961.1"/>
    </source>
</evidence>
<dbReference type="InterPro" id="IPR052202">
    <property type="entry name" value="Yeast_MetPath_Reg"/>
</dbReference>
<dbReference type="Pfam" id="PF00172">
    <property type="entry name" value="Zn_clus"/>
    <property type="match status" value="1"/>
</dbReference>
<evidence type="ECO:0000256" key="4">
    <source>
        <dbReference type="ARBA" id="ARBA00023015"/>
    </source>
</evidence>
<feature type="compositionally biased region" description="Polar residues" evidence="8">
    <location>
        <begin position="627"/>
        <end position="644"/>
    </location>
</feature>
<feature type="region of interest" description="Disordered" evidence="8">
    <location>
        <begin position="725"/>
        <end position="786"/>
    </location>
</feature>
<dbReference type="PROSITE" id="PS00463">
    <property type="entry name" value="ZN2_CY6_FUNGAL_1"/>
    <property type="match status" value="1"/>
</dbReference>
<comment type="subcellular location">
    <subcellularLocation>
        <location evidence="1">Nucleus</location>
    </subcellularLocation>
</comment>
<dbReference type="CDD" id="cd12148">
    <property type="entry name" value="fungal_TF_MHR"/>
    <property type="match status" value="1"/>
</dbReference>
<proteinExistence type="predicted"/>
<dbReference type="Gene3D" id="4.10.240.10">
    <property type="entry name" value="Zn(2)-C6 fungal-type DNA-binding domain"/>
    <property type="match status" value="1"/>
</dbReference>
<keyword evidence="2" id="KW-0479">Metal-binding</keyword>
<dbReference type="PANTHER" id="PTHR47782:SF2">
    <property type="entry name" value="TRANSCRIPTION FACTOR, PUTATIVE (AFU_ORTHOLOGUE AFUA_4G12570)-RELATED"/>
    <property type="match status" value="1"/>
</dbReference>
<evidence type="ECO:0000256" key="7">
    <source>
        <dbReference type="ARBA" id="ARBA00023242"/>
    </source>
</evidence>
<dbReference type="GO" id="GO:0045944">
    <property type="term" value="P:positive regulation of transcription by RNA polymerase II"/>
    <property type="evidence" value="ECO:0007669"/>
    <property type="project" value="TreeGrafter"/>
</dbReference>
<dbReference type="CDD" id="cd00067">
    <property type="entry name" value="GAL4"/>
    <property type="match status" value="1"/>
</dbReference>
<evidence type="ECO:0000256" key="3">
    <source>
        <dbReference type="ARBA" id="ARBA00022833"/>
    </source>
</evidence>
<keyword evidence="11" id="KW-1185">Reference proteome</keyword>
<dbReference type="InterPro" id="IPR007219">
    <property type="entry name" value="XnlR_reg_dom"/>
</dbReference>